<evidence type="ECO:0000313" key="2">
    <source>
        <dbReference type="Proteomes" id="UP000235507"/>
    </source>
</evidence>
<sequence>MTRKSVRGRRTSGSFMVPKAPESGLNAVFIRNLKPRPGGGMYEATDRGDTAYLRIRVTPRAKTFYMRVRWKEGAPSAASRARRVFGAAQRSSGISQSRAGA</sequence>
<dbReference type="AlphaFoldDB" id="A0A8T9AZS1"/>
<dbReference type="RefSeq" id="WP_143973068.1">
    <property type="nucleotide sequence ID" value="NZ_PNOT02000043.1"/>
</dbReference>
<proteinExistence type="predicted"/>
<keyword evidence="2" id="KW-1185">Reference proteome</keyword>
<dbReference type="EMBL" id="PNOT02000043">
    <property type="protein sequence ID" value="TSE13471.1"/>
    <property type="molecule type" value="Genomic_DNA"/>
</dbReference>
<accession>A0A8T9AZS1</accession>
<evidence type="ECO:0008006" key="3">
    <source>
        <dbReference type="Google" id="ProtNLM"/>
    </source>
</evidence>
<name>A0A8T9AZS1_9HYPH</name>
<comment type="caution">
    <text evidence="1">The sequence shown here is derived from an EMBL/GenBank/DDBJ whole genome shotgun (WGS) entry which is preliminary data.</text>
</comment>
<protein>
    <recommendedName>
        <fullName evidence="3">DUF4102 domain-containing protein</fullName>
    </recommendedName>
</protein>
<gene>
    <name evidence="1" type="ORF">C1D09_003820</name>
</gene>
<organism evidence="1 2">
    <name type="scientific">Mesorhizobium intechi</name>
    <dbReference type="NCBI Taxonomy" id="537601"/>
    <lineage>
        <taxon>Bacteria</taxon>
        <taxon>Pseudomonadati</taxon>
        <taxon>Pseudomonadota</taxon>
        <taxon>Alphaproteobacteria</taxon>
        <taxon>Hyphomicrobiales</taxon>
        <taxon>Phyllobacteriaceae</taxon>
        <taxon>Mesorhizobium</taxon>
    </lineage>
</organism>
<reference evidence="1" key="1">
    <citation type="submission" date="2019-07" db="EMBL/GenBank/DDBJ databases">
        <title>Mesorhizobum intechiensis sp. nov. isolated from nodules of Lotus tenuis growing in lowlands of the Flooding Pampa, Argentina.</title>
        <authorList>
            <person name="Estrella M.J."/>
            <person name="Torres Tejerizo G.A."/>
            <person name="Cumpa Velazquez L.M."/>
            <person name="Fontana F."/>
            <person name="Hansen L."/>
            <person name="Pistorio M."/>
            <person name="Sannazzaro A.I."/>
        </authorList>
    </citation>
    <scope>NUCLEOTIDE SEQUENCE</scope>
    <source>
        <strain evidence="1">BD68</strain>
    </source>
</reference>
<dbReference type="Proteomes" id="UP000235507">
    <property type="component" value="Unassembled WGS sequence"/>
</dbReference>
<evidence type="ECO:0000313" key="1">
    <source>
        <dbReference type="EMBL" id="TSE13471.1"/>
    </source>
</evidence>